<comment type="cofactor">
    <cofactor evidence="2">
        <name>Mg(2+)</name>
        <dbReference type="ChEBI" id="CHEBI:18420"/>
    </cofactor>
</comment>
<keyword evidence="10 14" id="KW-0479">Metal-binding</keyword>
<evidence type="ECO:0000256" key="14">
    <source>
        <dbReference type="HAMAP-Rule" id="MF_00052"/>
    </source>
</evidence>
<evidence type="ECO:0000256" key="1">
    <source>
        <dbReference type="ARBA" id="ARBA00000077"/>
    </source>
</evidence>
<evidence type="ECO:0000313" key="18">
    <source>
        <dbReference type="EMBL" id="MBB3956194.1"/>
    </source>
</evidence>
<accession>A0A7W6CKA3</accession>
<dbReference type="GO" id="GO:0005737">
    <property type="term" value="C:cytoplasm"/>
    <property type="evidence" value="ECO:0007669"/>
    <property type="project" value="UniProtKB-SubCell"/>
</dbReference>
<dbReference type="Proteomes" id="UP000548867">
    <property type="component" value="Unassembled WGS sequence"/>
</dbReference>
<dbReference type="InterPro" id="IPR022898">
    <property type="entry name" value="RNase_HII"/>
</dbReference>
<evidence type="ECO:0000256" key="16">
    <source>
        <dbReference type="RuleBase" id="RU003515"/>
    </source>
</evidence>
<feature type="domain" description="RNase H type-2" evidence="17">
    <location>
        <begin position="1"/>
        <end position="192"/>
    </location>
</feature>
<evidence type="ECO:0000256" key="9">
    <source>
        <dbReference type="ARBA" id="ARBA00022722"/>
    </source>
</evidence>
<evidence type="ECO:0000256" key="11">
    <source>
        <dbReference type="ARBA" id="ARBA00022759"/>
    </source>
</evidence>
<protein>
    <recommendedName>
        <fullName evidence="7 14">Ribonuclease HII</fullName>
        <shortName evidence="14">RNase HII</shortName>
        <ecNumber evidence="6 14">3.1.26.4</ecNumber>
    </recommendedName>
</protein>
<dbReference type="GO" id="GO:0043137">
    <property type="term" value="P:DNA replication, removal of RNA primer"/>
    <property type="evidence" value="ECO:0007669"/>
    <property type="project" value="TreeGrafter"/>
</dbReference>
<evidence type="ECO:0000256" key="12">
    <source>
        <dbReference type="ARBA" id="ARBA00022801"/>
    </source>
</evidence>
<dbReference type="NCBIfam" id="NF000595">
    <property type="entry name" value="PRK00015.1-3"/>
    <property type="match status" value="1"/>
</dbReference>
<keyword evidence="19" id="KW-1185">Reference proteome</keyword>
<feature type="binding site" evidence="14 15">
    <location>
        <position position="7"/>
    </location>
    <ligand>
        <name>a divalent metal cation</name>
        <dbReference type="ChEBI" id="CHEBI:60240"/>
    </ligand>
</feature>
<dbReference type="CDD" id="cd07182">
    <property type="entry name" value="RNase_HII_bacteria_HII_like"/>
    <property type="match status" value="1"/>
</dbReference>
<comment type="caution">
    <text evidence="18">The sequence shown here is derived from an EMBL/GenBank/DDBJ whole genome shotgun (WGS) entry which is preliminary data.</text>
</comment>
<comment type="function">
    <text evidence="3 14 16">Endonuclease that specifically degrades the RNA of RNA-DNA hybrids.</text>
</comment>
<evidence type="ECO:0000256" key="3">
    <source>
        <dbReference type="ARBA" id="ARBA00004065"/>
    </source>
</evidence>
<name>A0A7W6CKA3_9SPHN</name>
<dbReference type="AlphaFoldDB" id="A0A7W6CKA3"/>
<comment type="similarity">
    <text evidence="5 14 16">Belongs to the RNase HII family.</text>
</comment>
<proteinExistence type="inferred from homology"/>
<evidence type="ECO:0000259" key="17">
    <source>
        <dbReference type="PROSITE" id="PS51975"/>
    </source>
</evidence>
<keyword evidence="9 14" id="KW-0540">Nuclease</keyword>
<dbReference type="InterPro" id="IPR036397">
    <property type="entry name" value="RNaseH_sf"/>
</dbReference>
<dbReference type="GO" id="GO:0003723">
    <property type="term" value="F:RNA binding"/>
    <property type="evidence" value="ECO:0007669"/>
    <property type="project" value="UniProtKB-UniRule"/>
</dbReference>
<keyword evidence="11 14" id="KW-0255">Endonuclease</keyword>
<dbReference type="PROSITE" id="PS51975">
    <property type="entry name" value="RNASE_H_2"/>
    <property type="match status" value="1"/>
</dbReference>
<evidence type="ECO:0000256" key="8">
    <source>
        <dbReference type="ARBA" id="ARBA00022490"/>
    </source>
</evidence>
<comment type="cofactor">
    <cofactor evidence="14 15">
        <name>Mn(2+)</name>
        <dbReference type="ChEBI" id="CHEBI:29035"/>
    </cofactor>
    <cofactor evidence="14 15">
        <name>Mg(2+)</name>
        <dbReference type="ChEBI" id="CHEBI:18420"/>
    </cofactor>
    <text evidence="14 15">Manganese or magnesium. Binds 1 divalent metal ion per monomer in the absence of substrate. May bind a second metal ion after substrate binding.</text>
</comment>
<dbReference type="InterPro" id="IPR024567">
    <property type="entry name" value="RNase_HII/HIII_dom"/>
</dbReference>
<comment type="catalytic activity">
    <reaction evidence="1 14 15 16">
        <text>Endonucleolytic cleavage to 5'-phosphomonoester.</text>
        <dbReference type="EC" id="3.1.26.4"/>
    </reaction>
</comment>
<dbReference type="PANTHER" id="PTHR10954:SF18">
    <property type="entry name" value="RIBONUCLEASE HII"/>
    <property type="match status" value="1"/>
</dbReference>
<evidence type="ECO:0000256" key="13">
    <source>
        <dbReference type="ARBA" id="ARBA00023211"/>
    </source>
</evidence>
<evidence type="ECO:0000256" key="6">
    <source>
        <dbReference type="ARBA" id="ARBA00012180"/>
    </source>
</evidence>
<dbReference type="SUPFAM" id="SSF53098">
    <property type="entry name" value="Ribonuclease H-like"/>
    <property type="match status" value="1"/>
</dbReference>
<organism evidence="18 19">
    <name type="scientific">Novosphingobium sediminicola</name>
    <dbReference type="NCBI Taxonomy" id="563162"/>
    <lineage>
        <taxon>Bacteria</taxon>
        <taxon>Pseudomonadati</taxon>
        <taxon>Pseudomonadota</taxon>
        <taxon>Alphaproteobacteria</taxon>
        <taxon>Sphingomonadales</taxon>
        <taxon>Sphingomonadaceae</taxon>
        <taxon>Novosphingobium</taxon>
    </lineage>
</organism>
<dbReference type="PANTHER" id="PTHR10954">
    <property type="entry name" value="RIBONUCLEASE H2 SUBUNIT A"/>
    <property type="match status" value="1"/>
</dbReference>
<evidence type="ECO:0000313" key="19">
    <source>
        <dbReference type="Proteomes" id="UP000548867"/>
    </source>
</evidence>
<dbReference type="Pfam" id="PF01351">
    <property type="entry name" value="RNase_HII"/>
    <property type="match status" value="1"/>
</dbReference>
<dbReference type="GO" id="GO:0004523">
    <property type="term" value="F:RNA-DNA hybrid ribonuclease activity"/>
    <property type="evidence" value="ECO:0007669"/>
    <property type="project" value="UniProtKB-UniRule"/>
</dbReference>
<keyword evidence="8 14" id="KW-0963">Cytoplasm</keyword>
<dbReference type="RefSeq" id="WP_183627110.1">
    <property type="nucleotide sequence ID" value="NZ_JACIDX010000012.1"/>
</dbReference>
<dbReference type="GO" id="GO:0006298">
    <property type="term" value="P:mismatch repair"/>
    <property type="evidence" value="ECO:0007669"/>
    <property type="project" value="TreeGrafter"/>
</dbReference>
<dbReference type="Gene3D" id="3.30.420.10">
    <property type="entry name" value="Ribonuclease H-like superfamily/Ribonuclease H"/>
    <property type="match status" value="1"/>
</dbReference>
<dbReference type="HAMAP" id="MF_00052_B">
    <property type="entry name" value="RNase_HII_B"/>
    <property type="match status" value="1"/>
</dbReference>
<evidence type="ECO:0000256" key="15">
    <source>
        <dbReference type="PROSITE-ProRule" id="PRU01319"/>
    </source>
</evidence>
<evidence type="ECO:0000256" key="7">
    <source>
        <dbReference type="ARBA" id="ARBA00019179"/>
    </source>
</evidence>
<gene>
    <name evidence="14" type="primary">rnhB</name>
    <name evidence="18" type="ORF">GGR38_003152</name>
</gene>
<feature type="binding site" evidence="14 15">
    <location>
        <position position="6"/>
    </location>
    <ligand>
        <name>a divalent metal cation</name>
        <dbReference type="ChEBI" id="CHEBI:60240"/>
    </ligand>
</feature>
<keyword evidence="12 14" id="KW-0378">Hydrolase</keyword>
<dbReference type="EMBL" id="JACIDX010000012">
    <property type="protein sequence ID" value="MBB3956194.1"/>
    <property type="molecule type" value="Genomic_DNA"/>
</dbReference>
<dbReference type="InterPro" id="IPR001352">
    <property type="entry name" value="RNase_HII/HIII"/>
</dbReference>
<sequence>MIFGVDEAGRGPLAGPVVAGAVWLCDSAIDGLADSKKLSAKRRAALEARIMAEAHWAIGVVEAEEIDRINIFAATMLAMTRAVGALAVKVGDPAMVLIDGNKTPEGRVGDWRWAARAIVGGDATEAAISAASIIAKEHRDRVMRELALAHPHYGWERNAGYGTAQHLAGLREHGPCEHHRRTFAPVAQLSFL</sequence>
<dbReference type="InterPro" id="IPR012337">
    <property type="entry name" value="RNaseH-like_sf"/>
</dbReference>
<reference evidence="18 19" key="1">
    <citation type="submission" date="2020-08" db="EMBL/GenBank/DDBJ databases">
        <title>Genomic Encyclopedia of Type Strains, Phase IV (KMG-IV): sequencing the most valuable type-strain genomes for metagenomic binning, comparative biology and taxonomic classification.</title>
        <authorList>
            <person name="Goeker M."/>
        </authorList>
    </citation>
    <scope>NUCLEOTIDE SEQUENCE [LARGE SCALE GENOMIC DNA]</scope>
    <source>
        <strain evidence="18 19">DSM 27057</strain>
    </source>
</reference>
<feature type="binding site" evidence="14 15">
    <location>
        <position position="99"/>
    </location>
    <ligand>
        <name>a divalent metal cation</name>
        <dbReference type="ChEBI" id="CHEBI:60240"/>
    </ligand>
</feature>
<comment type="subcellular location">
    <subcellularLocation>
        <location evidence="4 14">Cytoplasm</location>
    </subcellularLocation>
</comment>
<evidence type="ECO:0000256" key="2">
    <source>
        <dbReference type="ARBA" id="ARBA00001946"/>
    </source>
</evidence>
<dbReference type="GO" id="GO:0032299">
    <property type="term" value="C:ribonuclease H2 complex"/>
    <property type="evidence" value="ECO:0007669"/>
    <property type="project" value="TreeGrafter"/>
</dbReference>
<evidence type="ECO:0000256" key="4">
    <source>
        <dbReference type="ARBA" id="ARBA00004496"/>
    </source>
</evidence>
<dbReference type="GO" id="GO:0030145">
    <property type="term" value="F:manganese ion binding"/>
    <property type="evidence" value="ECO:0007669"/>
    <property type="project" value="UniProtKB-UniRule"/>
</dbReference>
<evidence type="ECO:0000256" key="5">
    <source>
        <dbReference type="ARBA" id="ARBA00007383"/>
    </source>
</evidence>
<dbReference type="EC" id="3.1.26.4" evidence="6 14"/>
<keyword evidence="13 14" id="KW-0464">Manganese</keyword>
<evidence type="ECO:0000256" key="10">
    <source>
        <dbReference type="ARBA" id="ARBA00022723"/>
    </source>
</evidence>